<dbReference type="Proteomes" id="UP001153712">
    <property type="component" value="Chromosome 7"/>
</dbReference>
<proteinExistence type="inferred from homology"/>
<sequence>MKRFFLHPVTAFLIIAGVSCKMETSNFDIRKEFFNIYKGIAVETKAITHTQVTRDQVTFTMYRNHQEPKEAIIKDNNLALLEGSKGHVVFITHGWTDHGDAEWVLEMKDSFLSTYPDIVVIAVDWREPARQVYSISSINTYDIGNIIGDTVGKLVDEHRLDIGQFILVGHSLGGQISGFAGKHLQKAGKKLQRIVALDPAGPLFDVRPVDKRLNPTDAEVVEVIHTDTGSFGFKDPCGTIDFYPNGGDFQAGCTRIDVFDASSIVDPIVCDHERSYYYFIDAVQHPKDYLVAMECTEWNFLRKVCNESNTVSMGDLTTTQTGTFYLTTNKEKPYGKKVLETADGLLDKMDKTKEAITDKASELGSSVKAGISKMGKSLSSFNFFGKSSKEE</sequence>
<dbReference type="GO" id="GO:0016042">
    <property type="term" value="P:lipid catabolic process"/>
    <property type="evidence" value="ECO:0007669"/>
    <property type="project" value="TreeGrafter"/>
</dbReference>
<evidence type="ECO:0000313" key="8">
    <source>
        <dbReference type="Proteomes" id="UP001153712"/>
    </source>
</evidence>
<name>A0A9N9XQP3_PHYSR</name>
<dbReference type="GO" id="GO:0017171">
    <property type="term" value="F:serine hydrolase activity"/>
    <property type="evidence" value="ECO:0007669"/>
    <property type="project" value="TreeGrafter"/>
</dbReference>
<keyword evidence="3" id="KW-0964">Secreted</keyword>
<gene>
    <name evidence="7" type="ORF">PHYEVI_LOCUS9990</name>
</gene>
<dbReference type="GO" id="GO:0005615">
    <property type="term" value="C:extracellular space"/>
    <property type="evidence" value="ECO:0007669"/>
    <property type="project" value="TreeGrafter"/>
</dbReference>
<dbReference type="GO" id="GO:0016298">
    <property type="term" value="F:lipase activity"/>
    <property type="evidence" value="ECO:0007669"/>
    <property type="project" value="InterPro"/>
</dbReference>
<feature type="chain" id="PRO_5040300182" description="Lipase domain-containing protein" evidence="5">
    <location>
        <begin position="21"/>
        <end position="391"/>
    </location>
</feature>
<protein>
    <recommendedName>
        <fullName evidence="6">Lipase domain-containing protein</fullName>
    </recommendedName>
</protein>
<dbReference type="InterPro" id="IPR013818">
    <property type="entry name" value="Lipase"/>
</dbReference>
<dbReference type="SUPFAM" id="SSF53474">
    <property type="entry name" value="alpha/beta-Hydrolases"/>
    <property type="match status" value="1"/>
</dbReference>
<dbReference type="OrthoDB" id="6755582at2759"/>
<organism evidence="7 8">
    <name type="scientific">Phyllotreta striolata</name>
    <name type="common">Striped flea beetle</name>
    <name type="synonym">Crioceris striolata</name>
    <dbReference type="NCBI Taxonomy" id="444603"/>
    <lineage>
        <taxon>Eukaryota</taxon>
        <taxon>Metazoa</taxon>
        <taxon>Ecdysozoa</taxon>
        <taxon>Arthropoda</taxon>
        <taxon>Hexapoda</taxon>
        <taxon>Insecta</taxon>
        <taxon>Pterygota</taxon>
        <taxon>Neoptera</taxon>
        <taxon>Endopterygota</taxon>
        <taxon>Coleoptera</taxon>
        <taxon>Polyphaga</taxon>
        <taxon>Cucujiformia</taxon>
        <taxon>Chrysomeloidea</taxon>
        <taxon>Chrysomelidae</taxon>
        <taxon>Galerucinae</taxon>
        <taxon>Alticini</taxon>
        <taxon>Phyllotreta</taxon>
    </lineage>
</organism>
<dbReference type="PROSITE" id="PS51257">
    <property type="entry name" value="PROKAR_LIPOPROTEIN"/>
    <property type="match status" value="1"/>
</dbReference>
<evidence type="ECO:0000256" key="5">
    <source>
        <dbReference type="SAM" id="SignalP"/>
    </source>
</evidence>
<dbReference type="InterPro" id="IPR029058">
    <property type="entry name" value="AB_hydrolase_fold"/>
</dbReference>
<evidence type="ECO:0000256" key="3">
    <source>
        <dbReference type="ARBA" id="ARBA00022525"/>
    </source>
</evidence>
<dbReference type="EMBL" id="OU900100">
    <property type="protein sequence ID" value="CAG9863706.1"/>
    <property type="molecule type" value="Genomic_DNA"/>
</dbReference>
<dbReference type="AlphaFoldDB" id="A0A9N9XQP3"/>
<evidence type="ECO:0000256" key="1">
    <source>
        <dbReference type="ARBA" id="ARBA00004613"/>
    </source>
</evidence>
<feature type="signal peptide" evidence="5">
    <location>
        <begin position="1"/>
        <end position="20"/>
    </location>
</feature>
<dbReference type="Gene3D" id="3.40.50.1820">
    <property type="entry name" value="alpha/beta hydrolase"/>
    <property type="match status" value="1"/>
</dbReference>
<evidence type="ECO:0000256" key="4">
    <source>
        <dbReference type="RuleBase" id="RU004262"/>
    </source>
</evidence>
<dbReference type="Pfam" id="PF00151">
    <property type="entry name" value="Lipase"/>
    <property type="match status" value="1"/>
</dbReference>
<keyword evidence="8" id="KW-1185">Reference proteome</keyword>
<feature type="domain" description="Lipase" evidence="6">
    <location>
        <begin position="48"/>
        <end position="334"/>
    </location>
</feature>
<dbReference type="PANTHER" id="PTHR11610:SF173">
    <property type="entry name" value="LIPASE DOMAIN-CONTAINING PROTEIN-RELATED"/>
    <property type="match status" value="1"/>
</dbReference>
<evidence type="ECO:0000313" key="7">
    <source>
        <dbReference type="EMBL" id="CAG9863706.1"/>
    </source>
</evidence>
<comment type="subcellular location">
    <subcellularLocation>
        <location evidence="1">Secreted</location>
    </subcellularLocation>
</comment>
<evidence type="ECO:0000256" key="2">
    <source>
        <dbReference type="ARBA" id="ARBA00010701"/>
    </source>
</evidence>
<keyword evidence="5" id="KW-0732">Signal</keyword>
<evidence type="ECO:0000259" key="6">
    <source>
        <dbReference type="Pfam" id="PF00151"/>
    </source>
</evidence>
<dbReference type="PANTHER" id="PTHR11610">
    <property type="entry name" value="LIPASE"/>
    <property type="match status" value="1"/>
</dbReference>
<comment type="similarity">
    <text evidence="2 4">Belongs to the AB hydrolase superfamily. Lipase family.</text>
</comment>
<dbReference type="InterPro" id="IPR000734">
    <property type="entry name" value="TAG_lipase"/>
</dbReference>
<reference evidence="7" key="1">
    <citation type="submission" date="2022-01" db="EMBL/GenBank/DDBJ databases">
        <authorList>
            <person name="King R."/>
        </authorList>
    </citation>
    <scope>NUCLEOTIDE SEQUENCE</scope>
</reference>
<accession>A0A9N9XQP3</accession>